<dbReference type="PDB" id="9G7P">
    <property type="method" value="X-ray"/>
    <property type="resolution" value="1.86 A"/>
    <property type="chains" value="AAA/BBB/CCC=41-652"/>
</dbReference>
<gene>
    <name evidence="1" type="ORF">FS373_07140</name>
</gene>
<reference evidence="1" key="1">
    <citation type="submission" date="2019-08" db="EMBL/GenBank/DDBJ databases">
        <title>Shewanella sp. YLB-07 draft genome sequence.</title>
        <authorList>
            <person name="Yu L."/>
        </authorList>
    </citation>
    <scope>NUCLEOTIDE SEQUENCE</scope>
    <source>
        <strain evidence="1">YLB-07</strain>
    </source>
</reference>
<feature type="disulfide bond" evidence="2">
    <location>
        <begin position="308"/>
        <end position="330"/>
    </location>
</feature>
<keyword evidence="2" id="KW-0479">Metal-binding</keyword>
<keyword evidence="2" id="KW-0002">3D-structure</keyword>
<accession>A0A5N8UHV3</accession>
<feature type="binding site" evidence="2">
    <location>
        <position position="237"/>
    </location>
    <ligand>
        <name>Mg(2+)</name>
        <dbReference type="ChEBI" id="CHEBI:18420"/>
    </ligand>
</feature>
<name>A0ACD6BA02_9GAMM</name>
<dbReference type="EMBL" id="VOQB01000003">
    <property type="protein sequence ID" value="MPY22377.1"/>
    <property type="molecule type" value="Genomic_DNA"/>
</dbReference>
<feature type="disulfide bond" evidence="2">
    <location>
        <begin position="51"/>
        <end position="55"/>
    </location>
</feature>
<reference evidence="2" key="2">
    <citation type="journal article" date="2025" name="Commun. Biol.">
        <title>Discovery of mono-ADP ribosylating toxins with high structural homology to Pseudomonas exotoxin A.</title>
        <authorList>
            <person name="Masuyer G."/>
            <person name="Taverner A."/>
            <person name="MacKay J."/>
            <person name="Lima Marques A.R."/>
            <person name="Wang Y."/>
            <person name="Hunter T."/>
            <person name="Liu K."/>
            <person name="Mrsny R.J."/>
        </authorList>
    </citation>
    <scope>X-RAY CRYSTALLOGRAPHY (1.86 ANGSTROMS) OF 41-652 IN COMPLEX WITH MG(2+)</scope>
    <scope>DISULFIDE BONDS</scope>
</reference>
<evidence type="ECO:0007829" key="2">
    <source>
        <dbReference type="PDB" id="9G7P"/>
    </source>
</evidence>
<organism evidence="1">
    <name type="scientific">Shewanella sp. YLB-07</name>
    <dbReference type="NCBI Taxonomy" id="2601268"/>
    <lineage>
        <taxon>Bacteria</taxon>
        <taxon>Pseudomonadati</taxon>
        <taxon>Pseudomonadota</taxon>
        <taxon>Gammaproteobacteria</taxon>
        <taxon>Alteromonadales</taxon>
        <taxon>Shewanellaceae</taxon>
        <taxon>Shewanella</taxon>
    </lineage>
</organism>
<feature type="disulfide bond" evidence="2">
    <location>
        <begin position="415"/>
        <end position="422"/>
    </location>
</feature>
<feature type="binding site" evidence="2">
    <location>
        <position position="243"/>
    </location>
    <ligand>
        <name>Mg(2+)</name>
        <dbReference type="ChEBI" id="CHEBI:18420"/>
    </ligand>
</feature>
<feature type="disulfide bond" evidence="2">
    <location>
        <begin position="237"/>
        <end position="254"/>
    </location>
</feature>
<protein>
    <submittedName>
        <fullName evidence="1">Exotoxin</fullName>
    </submittedName>
</protein>
<comment type="caution">
    <text evidence="1">The sequence shown here is derived from an EMBL/GenBank/DDBJ whole genome shotgun (WGS) entry which is preliminary data.</text>
</comment>
<proteinExistence type="evidence at protein level"/>
<accession>A0ACD6BA02</accession>
<evidence type="ECO:0000313" key="1">
    <source>
        <dbReference type="EMBL" id="MPY22377.1"/>
    </source>
</evidence>
<sequence length="652" mass="71042">MIKTRYLCLSVAISSLFLAITSVNATDLRGLEPQITSAAQVNEAFDLWQECATHCQLDLSQGIRSSELDLTPLFETSNEEGILHYSMLLGEGNEGLKLAIDNALTLHTTHSTINFTSETAESGPRSYSYIRKGENNWSLNWLVPVGDDAPASIKIFFLEQDAVGLNRYISPIYSIEVSNNLLNSLAHKSTFYIRAFDNNQTLSMVNISSAGVSYVAAPQQHHRQKRWSEWHTGKLLCFLDPFDAFYNYVTQHTCNPDDTWEGQIYRVLAGNPATLDTTAPSTTPAVISHRIHFDRGNSLASLTAHQVCGIPLESLARTRHPRGWEELNNCGYPVRNLVSLFILARLSWDRVEQVIHNALTNPTPGNALDDAIREAPERARVTLTLAAAQVNQFDNQAAGNTPEQAQSADVVSLSCSAGALHCSAPADSANALLEREHPNGANFLGAGEAVSFTTRGTRNWSSARLNHAHQQLIARGYVFVGYHGSSLEGAQSIVFGGIRTRTQALDDVWQGLYISGDPAVAYGYAQDQEPDSRGRIRNGTMLRVYVPGTATAYLYETPLTLADPEAVDAVGHLIGHPLPLQTEAITGPEEAGGRPETILGWELAEQAVAIPSTIPTDPSNIGGDLDPSSIPDEESDISALPDNVTKPHHDEL</sequence>